<dbReference type="EMBL" id="CP043617">
    <property type="protein sequence ID" value="QFR49926.1"/>
    <property type="molecule type" value="Genomic_DNA"/>
</dbReference>
<feature type="domain" description="TonB-dependent receptor-like beta-barrel" evidence="10">
    <location>
        <begin position="243"/>
        <end position="632"/>
    </location>
</feature>
<dbReference type="RefSeq" id="WP_152307874.1">
    <property type="nucleotide sequence ID" value="NZ_CP043617.1"/>
</dbReference>
<keyword evidence="6 8" id="KW-0472">Membrane</keyword>
<reference evidence="12 13" key="1">
    <citation type="submission" date="2019-09" db="EMBL/GenBank/DDBJ databases">
        <title>Sulfurimonas gotlandica sp. nov., a chemoautotrophic and psychrotolerant epsilonproteobacterium isolated from a pelagic redoxcline, and an emended description of the genus Sulfurimonas.</title>
        <authorList>
            <person name="Wang S."/>
            <person name="Jiang L."/>
            <person name="Shao S."/>
        </authorList>
    </citation>
    <scope>NUCLEOTIDE SEQUENCE [LARGE SCALE GENOMIC DNA]</scope>
    <source>
        <strain evidence="12 13">GYSZ_1</strain>
    </source>
</reference>
<dbReference type="Pfam" id="PF07715">
    <property type="entry name" value="Plug"/>
    <property type="match status" value="1"/>
</dbReference>
<dbReference type="GO" id="GO:0044718">
    <property type="term" value="P:siderophore transmembrane transport"/>
    <property type="evidence" value="ECO:0007669"/>
    <property type="project" value="TreeGrafter"/>
</dbReference>
<evidence type="ECO:0000256" key="7">
    <source>
        <dbReference type="ARBA" id="ARBA00023237"/>
    </source>
</evidence>
<dbReference type="InterPro" id="IPR000531">
    <property type="entry name" value="Beta-barrel_TonB"/>
</dbReference>
<keyword evidence="7 8" id="KW-0998">Cell outer membrane</keyword>
<dbReference type="PANTHER" id="PTHR30069:SF49">
    <property type="entry name" value="OUTER MEMBRANE PROTEIN C"/>
    <property type="match status" value="1"/>
</dbReference>
<dbReference type="KEGG" id="sulg:FJR48_09375"/>
<name>A0A5P8P2N5_9BACT</name>
<dbReference type="GO" id="GO:0009279">
    <property type="term" value="C:cell outer membrane"/>
    <property type="evidence" value="ECO:0007669"/>
    <property type="project" value="UniProtKB-SubCell"/>
</dbReference>
<comment type="similarity">
    <text evidence="8 9">Belongs to the TonB-dependent receptor family.</text>
</comment>
<evidence type="ECO:0000256" key="1">
    <source>
        <dbReference type="ARBA" id="ARBA00004571"/>
    </source>
</evidence>
<evidence type="ECO:0000256" key="5">
    <source>
        <dbReference type="ARBA" id="ARBA00023077"/>
    </source>
</evidence>
<dbReference type="Pfam" id="PF00593">
    <property type="entry name" value="TonB_dep_Rec_b-barrel"/>
    <property type="match status" value="1"/>
</dbReference>
<evidence type="ECO:0000256" key="2">
    <source>
        <dbReference type="ARBA" id="ARBA00022448"/>
    </source>
</evidence>
<organism evidence="12 13">
    <name type="scientific">Sulfurimonas lithotrophica</name>
    <dbReference type="NCBI Taxonomy" id="2590022"/>
    <lineage>
        <taxon>Bacteria</taxon>
        <taxon>Pseudomonadati</taxon>
        <taxon>Campylobacterota</taxon>
        <taxon>Epsilonproteobacteria</taxon>
        <taxon>Campylobacterales</taxon>
        <taxon>Sulfurimonadaceae</taxon>
        <taxon>Sulfurimonas</taxon>
    </lineage>
</organism>
<feature type="domain" description="TonB-dependent receptor plug" evidence="11">
    <location>
        <begin position="26"/>
        <end position="122"/>
    </location>
</feature>
<dbReference type="InterPro" id="IPR012910">
    <property type="entry name" value="Plug_dom"/>
</dbReference>
<dbReference type="Gene3D" id="2.40.170.20">
    <property type="entry name" value="TonB-dependent receptor, beta-barrel domain"/>
    <property type="match status" value="1"/>
</dbReference>
<dbReference type="SUPFAM" id="SSF56935">
    <property type="entry name" value="Porins"/>
    <property type="match status" value="1"/>
</dbReference>
<keyword evidence="5 9" id="KW-0798">TonB box</keyword>
<protein>
    <submittedName>
        <fullName evidence="12">TonB-dependent receptor</fullName>
    </submittedName>
</protein>
<keyword evidence="12" id="KW-0675">Receptor</keyword>
<dbReference type="OrthoDB" id="5332150at2"/>
<keyword evidence="4 8" id="KW-0812">Transmembrane</keyword>
<gene>
    <name evidence="12" type="ORF">FJR48_09375</name>
</gene>
<proteinExistence type="inferred from homology"/>
<dbReference type="InterPro" id="IPR036942">
    <property type="entry name" value="Beta-barrel_TonB_sf"/>
</dbReference>
<keyword evidence="2 8" id="KW-0813">Transport</keyword>
<dbReference type="InterPro" id="IPR037066">
    <property type="entry name" value="Plug_dom_sf"/>
</dbReference>
<dbReference type="GO" id="GO:0015344">
    <property type="term" value="F:siderophore uptake transmembrane transporter activity"/>
    <property type="evidence" value="ECO:0007669"/>
    <property type="project" value="TreeGrafter"/>
</dbReference>
<keyword evidence="13" id="KW-1185">Reference proteome</keyword>
<evidence type="ECO:0000313" key="12">
    <source>
        <dbReference type="EMBL" id="QFR49926.1"/>
    </source>
</evidence>
<evidence type="ECO:0000259" key="11">
    <source>
        <dbReference type="Pfam" id="PF07715"/>
    </source>
</evidence>
<evidence type="ECO:0000256" key="8">
    <source>
        <dbReference type="PROSITE-ProRule" id="PRU01360"/>
    </source>
</evidence>
<evidence type="ECO:0000256" key="9">
    <source>
        <dbReference type="RuleBase" id="RU003357"/>
    </source>
</evidence>
<sequence length="674" mass="74796">MKKIIPLSLIALSLLGAEETELQSINVESTYITEVAKKAQTSADLADALSSKVPSVDMSRRSGIANDILIRGQKRDNISIEVDGTKVCGACPNRMDPPVSHILASQIEDIEVIEGPYDVETFGTMSGGLKIKTKKPVAKTKAELNFGFGAWGYNKIGATVSGGNDKVRVLVSGSHENSEQYKDGNGNTLAEQVKNYATINPTLAGSKYQTVYENMDAYTKKSLMTKIFINPLQNHEIRLGYTANRSDNVLYPNSKMDAIFDDSDIYNVEYEINNISDLYKDVRLQYYSSKVTHPMSTEYRVSGASAEMVSSLVSKMEGLKLINTFDLDKTNIDIGLDGSKRTWDGQYYKNDVMIVDSATKSSTSIDNAVTENMAIFTKVEKKLGDFDLKLGARYDSTDIENDDLTQRANDYTGFNAHIFATYNINPENKVFLGIGQAKRVPDARELYFKQNAPLPAPAGRIKVTGTDTLEQTTNKQIDLGYQIQSENFEFKLKAFYSMLNDYIYYNKDLANNNFVNIDATIYGMEVTSTYYASDALSVDASLAYKVGEKDKALIGQTDTDLADIAPLRGTLALNYEYAADSVVKLEVQASDRWDNYDSDNGEQELAGWATANFKIKHAVNKKFDFSFGVNNITDATYAASNTYVDLILLTSGSTNVMLLNEPGRYVYTNMDFKF</sequence>
<dbReference type="InterPro" id="IPR039426">
    <property type="entry name" value="TonB-dep_rcpt-like"/>
</dbReference>
<dbReference type="Proteomes" id="UP000326944">
    <property type="component" value="Chromosome"/>
</dbReference>
<dbReference type="PROSITE" id="PS52016">
    <property type="entry name" value="TONB_DEPENDENT_REC_3"/>
    <property type="match status" value="1"/>
</dbReference>
<comment type="subcellular location">
    <subcellularLocation>
        <location evidence="1 8">Cell outer membrane</location>
        <topology evidence="1 8">Multi-pass membrane protein</topology>
    </subcellularLocation>
</comment>
<dbReference type="Gene3D" id="2.170.130.10">
    <property type="entry name" value="TonB-dependent receptor, plug domain"/>
    <property type="match status" value="1"/>
</dbReference>
<evidence type="ECO:0000256" key="4">
    <source>
        <dbReference type="ARBA" id="ARBA00022692"/>
    </source>
</evidence>
<keyword evidence="3 8" id="KW-1134">Transmembrane beta strand</keyword>
<accession>A0A5P8P2N5</accession>
<evidence type="ECO:0000256" key="3">
    <source>
        <dbReference type="ARBA" id="ARBA00022452"/>
    </source>
</evidence>
<evidence type="ECO:0000256" key="6">
    <source>
        <dbReference type="ARBA" id="ARBA00023136"/>
    </source>
</evidence>
<dbReference type="PANTHER" id="PTHR30069">
    <property type="entry name" value="TONB-DEPENDENT OUTER MEMBRANE RECEPTOR"/>
    <property type="match status" value="1"/>
</dbReference>
<evidence type="ECO:0000259" key="10">
    <source>
        <dbReference type="Pfam" id="PF00593"/>
    </source>
</evidence>
<dbReference type="AlphaFoldDB" id="A0A5P8P2N5"/>
<evidence type="ECO:0000313" key="13">
    <source>
        <dbReference type="Proteomes" id="UP000326944"/>
    </source>
</evidence>